<dbReference type="Proteomes" id="UP000319859">
    <property type="component" value="Unassembled WGS sequence"/>
</dbReference>
<evidence type="ECO:0000256" key="2">
    <source>
        <dbReference type="SAM" id="MobiDB-lite"/>
    </source>
</evidence>
<organism evidence="3 4">
    <name type="scientific">Nitrospirillum amazonense</name>
    <dbReference type="NCBI Taxonomy" id="28077"/>
    <lineage>
        <taxon>Bacteria</taxon>
        <taxon>Pseudomonadati</taxon>
        <taxon>Pseudomonadota</taxon>
        <taxon>Alphaproteobacteria</taxon>
        <taxon>Rhodospirillales</taxon>
        <taxon>Azospirillaceae</taxon>
        <taxon>Nitrospirillum</taxon>
    </lineage>
</organism>
<reference evidence="3 4" key="1">
    <citation type="submission" date="2019-06" db="EMBL/GenBank/DDBJ databases">
        <title>Genomic Encyclopedia of Type Strains, Phase IV (KMG-V): Genome sequencing to study the core and pangenomes of soil and plant-associated prokaryotes.</title>
        <authorList>
            <person name="Whitman W."/>
        </authorList>
    </citation>
    <scope>NUCLEOTIDE SEQUENCE [LARGE SCALE GENOMIC DNA]</scope>
    <source>
        <strain evidence="3 4">BR 11880</strain>
    </source>
</reference>
<feature type="non-terminal residue" evidence="3">
    <location>
        <position position="169"/>
    </location>
</feature>
<dbReference type="CDD" id="cd01651">
    <property type="entry name" value="RT_G2_intron"/>
    <property type="match status" value="1"/>
</dbReference>
<dbReference type="EMBL" id="VITN01000001">
    <property type="protein sequence ID" value="TWB24886.1"/>
    <property type="molecule type" value="Genomic_DNA"/>
</dbReference>
<keyword evidence="3" id="KW-0695">RNA-directed DNA polymerase</keyword>
<dbReference type="PANTHER" id="PTHR34047:SF8">
    <property type="entry name" value="PROTEIN YKFC"/>
    <property type="match status" value="1"/>
</dbReference>
<dbReference type="GO" id="GO:0003964">
    <property type="term" value="F:RNA-directed DNA polymerase activity"/>
    <property type="evidence" value="ECO:0007669"/>
    <property type="project" value="UniProtKB-KW"/>
</dbReference>
<comment type="caution">
    <text evidence="3">The sequence shown here is derived from an EMBL/GenBank/DDBJ whole genome shotgun (WGS) entry which is preliminary data.</text>
</comment>
<evidence type="ECO:0000313" key="3">
    <source>
        <dbReference type="EMBL" id="TWB24886.1"/>
    </source>
</evidence>
<dbReference type="PANTHER" id="PTHR34047">
    <property type="entry name" value="NUCLEAR INTRON MATURASE 1, MITOCHONDRIAL-RELATED"/>
    <property type="match status" value="1"/>
</dbReference>
<dbReference type="InterPro" id="IPR051083">
    <property type="entry name" value="GrpII_Intron_Splice-Mob/Def"/>
</dbReference>
<evidence type="ECO:0000256" key="1">
    <source>
        <dbReference type="ARBA" id="ARBA00034120"/>
    </source>
</evidence>
<keyword evidence="3" id="KW-0808">Transferase</keyword>
<dbReference type="SUPFAM" id="SSF56672">
    <property type="entry name" value="DNA/RNA polymerases"/>
    <property type="match status" value="1"/>
</dbReference>
<feature type="compositionally biased region" description="Basic and acidic residues" evidence="2">
    <location>
        <begin position="15"/>
        <end position="28"/>
    </location>
</feature>
<name>A0A560FTC2_9PROT</name>
<dbReference type="AlphaFoldDB" id="A0A560FTC2"/>
<protein>
    <submittedName>
        <fullName evidence="3">Reverse transcriptase (RNA-dependent DNA polymerase)</fullName>
    </submittedName>
</protein>
<sequence>MVTGDAASGSVKTRIHSEGSGRQPREQELDASSATAGRPLQPEAEERLLEEVLSRENMRRAYDRVMANQGAAGIDGMPVGALKPYLVEHWARLKEDLLAGRYLPSPVRGVEIPKPGGGVRLLGIPTVVDRLIQQALHQVLMPLFDPDFSGSSYGFRPGRSAHQAVRAAR</sequence>
<comment type="similarity">
    <text evidence="1">Belongs to the bacterial reverse transcriptase family.</text>
</comment>
<keyword evidence="3" id="KW-0548">Nucleotidyltransferase</keyword>
<gene>
    <name evidence="3" type="ORF">FBZ89_101514</name>
</gene>
<dbReference type="InterPro" id="IPR043502">
    <property type="entry name" value="DNA/RNA_pol_sf"/>
</dbReference>
<evidence type="ECO:0000313" key="4">
    <source>
        <dbReference type="Proteomes" id="UP000319859"/>
    </source>
</evidence>
<feature type="region of interest" description="Disordered" evidence="2">
    <location>
        <begin position="1"/>
        <end position="45"/>
    </location>
</feature>
<accession>A0A560FTC2</accession>
<proteinExistence type="inferred from homology"/>